<dbReference type="GeneTree" id="ENSGT01070000257182"/>
<accession>A0A674I8V9</accession>
<name>A0A674I8V9_9SAUR</name>
<dbReference type="Ensembl" id="ENSTMTT00000004396.1">
    <property type="protein sequence ID" value="ENSTMTP00000004247.1"/>
    <property type="gene ID" value="ENSTMTG00000003131.1"/>
</dbReference>
<keyword evidence="3" id="KW-1185">Reference proteome</keyword>
<sequence length="143" mass="14503">GYRCWGGGQRGGPVTDVAVAPQLLQRGALLAEAVLRGAAGGRPGPRRGHELLDGAEQSARVPAAAHAEDGGGGTAAELGLHLPQATQRLQQRGPGHRLSARREQAGAPPPPMDHPFLVPPLQKGCGQIGESPAEGEADGTGVI</sequence>
<protein>
    <submittedName>
        <fullName evidence="2">Uncharacterized protein</fullName>
    </submittedName>
</protein>
<organism evidence="2 3">
    <name type="scientific">Terrapene triunguis</name>
    <name type="common">Three-toed box turtle</name>
    <dbReference type="NCBI Taxonomy" id="2587831"/>
    <lineage>
        <taxon>Eukaryota</taxon>
        <taxon>Metazoa</taxon>
        <taxon>Chordata</taxon>
        <taxon>Craniata</taxon>
        <taxon>Vertebrata</taxon>
        <taxon>Euteleostomi</taxon>
        <taxon>Archelosauria</taxon>
        <taxon>Testudinata</taxon>
        <taxon>Testudines</taxon>
        <taxon>Cryptodira</taxon>
        <taxon>Durocryptodira</taxon>
        <taxon>Testudinoidea</taxon>
        <taxon>Emydidae</taxon>
        <taxon>Terrapene</taxon>
    </lineage>
</organism>
<evidence type="ECO:0000313" key="3">
    <source>
        <dbReference type="Proteomes" id="UP000472274"/>
    </source>
</evidence>
<dbReference type="AlphaFoldDB" id="A0A674I8V9"/>
<reference evidence="2" key="1">
    <citation type="submission" date="2025-08" db="UniProtKB">
        <authorList>
            <consortium name="Ensembl"/>
        </authorList>
    </citation>
    <scope>IDENTIFICATION</scope>
</reference>
<reference evidence="2" key="2">
    <citation type="submission" date="2025-09" db="UniProtKB">
        <authorList>
            <consortium name="Ensembl"/>
        </authorList>
    </citation>
    <scope>IDENTIFICATION</scope>
</reference>
<feature type="region of interest" description="Disordered" evidence="1">
    <location>
        <begin position="38"/>
        <end position="143"/>
    </location>
</feature>
<evidence type="ECO:0000256" key="1">
    <source>
        <dbReference type="SAM" id="MobiDB-lite"/>
    </source>
</evidence>
<evidence type="ECO:0000313" key="2">
    <source>
        <dbReference type="Ensembl" id="ENSTMTP00000004247.1"/>
    </source>
</evidence>
<proteinExistence type="predicted"/>
<dbReference type="InParanoid" id="A0A674I8V9"/>
<dbReference type="Proteomes" id="UP000472274">
    <property type="component" value="Unplaced"/>
</dbReference>